<reference evidence="2 3" key="1">
    <citation type="journal article" date="2019" name="Commun. Biol.">
        <title>The bagworm genome reveals a unique fibroin gene that provides high tensile strength.</title>
        <authorList>
            <person name="Kono N."/>
            <person name="Nakamura H."/>
            <person name="Ohtoshi R."/>
            <person name="Tomita M."/>
            <person name="Numata K."/>
            <person name="Arakawa K."/>
        </authorList>
    </citation>
    <scope>NUCLEOTIDE SEQUENCE [LARGE SCALE GENOMIC DNA]</scope>
</reference>
<dbReference type="AlphaFoldDB" id="A0A4C1TT66"/>
<evidence type="ECO:0000313" key="2">
    <source>
        <dbReference type="EMBL" id="GBP17211.1"/>
    </source>
</evidence>
<comment type="caution">
    <text evidence="2">The sequence shown here is derived from an EMBL/GenBank/DDBJ whole genome shotgun (WGS) entry which is preliminary data.</text>
</comment>
<gene>
    <name evidence="2" type="ORF">EVAR_17327_1</name>
</gene>
<feature type="compositionally biased region" description="Basic and acidic residues" evidence="1">
    <location>
        <begin position="78"/>
        <end position="89"/>
    </location>
</feature>
<keyword evidence="3" id="KW-1185">Reference proteome</keyword>
<feature type="compositionally biased region" description="Polar residues" evidence="1">
    <location>
        <begin position="90"/>
        <end position="108"/>
    </location>
</feature>
<accession>A0A4C1TT66</accession>
<dbReference type="EMBL" id="BGZK01000085">
    <property type="protein sequence ID" value="GBP17211.1"/>
    <property type="molecule type" value="Genomic_DNA"/>
</dbReference>
<sequence length="108" mass="12142">MLKAQSDYSFKRRRPTISRFVNPAARGVAKSTTASSEPIVCTLSLLETAARPERTDDSGRPIAHLERMKSAVVLARTARPEPERERQKENQGQQTSYINSYNGSLENY</sequence>
<proteinExistence type="predicted"/>
<evidence type="ECO:0000313" key="3">
    <source>
        <dbReference type="Proteomes" id="UP000299102"/>
    </source>
</evidence>
<protein>
    <submittedName>
        <fullName evidence="2">Uncharacterized protein</fullName>
    </submittedName>
</protein>
<name>A0A4C1TT66_EUMVA</name>
<dbReference type="Proteomes" id="UP000299102">
    <property type="component" value="Unassembled WGS sequence"/>
</dbReference>
<feature type="region of interest" description="Disordered" evidence="1">
    <location>
        <begin position="75"/>
        <end position="108"/>
    </location>
</feature>
<organism evidence="2 3">
    <name type="scientific">Eumeta variegata</name>
    <name type="common">Bagworm moth</name>
    <name type="synonym">Eumeta japonica</name>
    <dbReference type="NCBI Taxonomy" id="151549"/>
    <lineage>
        <taxon>Eukaryota</taxon>
        <taxon>Metazoa</taxon>
        <taxon>Ecdysozoa</taxon>
        <taxon>Arthropoda</taxon>
        <taxon>Hexapoda</taxon>
        <taxon>Insecta</taxon>
        <taxon>Pterygota</taxon>
        <taxon>Neoptera</taxon>
        <taxon>Endopterygota</taxon>
        <taxon>Lepidoptera</taxon>
        <taxon>Glossata</taxon>
        <taxon>Ditrysia</taxon>
        <taxon>Tineoidea</taxon>
        <taxon>Psychidae</taxon>
        <taxon>Oiketicinae</taxon>
        <taxon>Eumeta</taxon>
    </lineage>
</organism>
<evidence type="ECO:0000256" key="1">
    <source>
        <dbReference type="SAM" id="MobiDB-lite"/>
    </source>
</evidence>